<evidence type="ECO:0000313" key="6">
    <source>
        <dbReference type="Proteomes" id="UP001183607"/>
    </source>
</evidence>
<evidence type="ECO:0000313" key="5">
    <source>
        <dbReference type="EMBL" id="MDT0415085.1"/>
    </source>
</evidence>
<name>A0ABD5E174_9ACTN</name>
<dbReference type="AlphaFoldDB" id="A0ABD5E174"/>
<feature type="compositionally biased region" description="Basic residues" evidence="3">
    <location>
        <begin position="1"/>
        <end position="17"/>
    </location>
</feature>
<keyword evidence="4" id="KW-1133">Transmembrane helix</keyword>
<dbReference type="RefSeq" id="WP_093853497.1">
    <property type="nucleotide sequence ID" value="NZ_JAVRER010000007.1"/>
</dbReference>
<evidence type="ECO:0000256" key="3">
    <source>
        <dbReference type="SAM" id="MobiDB-lite"/>
    </source>
</evidence>
<evidence type="ECO:0000256" key="2">
    <source>
        <dbReference type="ARBA" id="ARBA00023136"/>
    </source>
</evidence>
<accession>A0ABD5E174</accession>
<dbReference type="EMBL" id="JAVRER010000007">
    <property type="protein sequence ID" value="MDT0415085.1"/>
    <property type="molecule type" value="Genomic_DNA"/>
</dbReference>
<keyword evidence="2 4" id="KW-0472">Membrane</keyword>
<dbReference type="PANTHER" id="PTHR37042">
    <property type="entry name" value="OUTER MEMBRANE PROTEIN RV1973"/>
    <property type="match status" value="1"/>
</dbReference>
<evidence type="ECO:0000256" key="4">
    <source>
        <dbReference type="SAM" id="Phobius"/>
    </source>
</evidence>
<feature type="region of interest" description="Disordered" evidence="3">
    <location>
        <begin position="1"/>
        <end position="79"/>
    </location>
</feature>
<dbReference type="PANTHER" id="PTHR37042:SF4">
    <property type="entry name" value="OUTER MEMBRANE PROTEIN RV1973"/>
    <property type="match status" value="1"/>
</dbReference>
<protein>
    <recommendedName>
        <fullName evidence="7">Mce-associated membrane protein</fullName>
    </recommendedName>
</protein>
<comment type="subcellular location">
    <subcellularLocation>
        <location evidence="1">Membrane</location>
    </subcellularLocation>
</comment>
<organism evidence="5 6">
    <name type="scientific">Streptomyces evansiae</name>
    <dbReference type="NCBI Taxonomy" id="3075535"/>
    <lineage>
        <taxon>Bacteria</taxon>
        <taxon>Bacillati</taxon>
        <taxon>Actinomycetota</taxon>
        <taxon>Actinomycetes</taxon>
        <taxon>Kitasatosporales</taxon>
        <taxon>Streptomycetaceae</taxon>
        <taxon>Streptomyces</taxon>
    </lineage>
</organism>
<dbReference type="Proteomes" id="UP001183607">
    <property type="component" value="Unassembled WGS sequence"/>
</dbReference>
<keyword evidence="4" id="KW-0812">Transmembrane</keyword>
<evidence type="ECO:0000256" key="1">
    <source>
        <dbReference type="ARBA" id="ARBA00004370"/>
    </source>
</evidence>
<proteinExistence type="predicted"/>
<comment type="caution">
    <text evidence="5">The sequence shown here is derived from an EMBL/GenBank/DDBJ whole genome shotgun (WGS) entry which is preliminary data.</text>
</comment>
<sequence length="262" mass="26940">MSTTRHTTRHHLNRQRRLAAVTAQTTRPAPGPRDGESGGETLPGETGGGSLSGDTAHSEPVDPGPDDPEAAAGASLSEPSAVAPRAARPLGLARGVAALCLLTLLLGAFAGWATTRADALRDTASTRNTALTDAARTSEVKGQAGKAVDALFSYDHADPGAMDKATARWLTGKAVAQHRTLLAPVLAAAGKQKTVVTTTVTDSAVERIEGDRARVLVFADQSSTSTAAKAPAAANYAGAMLAVDLVRREGRWQVSALDTFGD</sequence>
<reference evidence="6" key="1">
    <citation type="submission" date="2023-07" db="EMBL/GenBank/DDBJ databases">
        <title>30 novel species of actinomycetes from the DSMZ collection.</title>
        <authorList>
            <person name="Nouioui I."/>
        </authorList>
    </citation>
    <scope>NUCLEOTIDE SEQUENCE [LARGE SCALE GENOMIC DNA]</scope>
    <source>
        <strain evidence="6">DSM 41982</strain>
    </source>
</reference>
<feature type="transmembrane region" description="Helical" evidence="4">
    <location>
        <begin position="95"/>
        <end position="113"/>
    </location>
</feature>
<gene>
    <name evidence="5" type="ORF">RM574_06230</name>
</gene>
<dbReference type="GO" id="GO:0016020">
    <property type="term" value="C:membrane"/>
    <property type="evidence" value="ECO:0007669"/>
    <property type="project" value="UniProtKB-SubCell"/>
</dbReference>
<evidence type="ECO:0008006" key="7">
    <source>
        <dbReference type="Google" id="ProtNLM"/>
    </source>
</evidence>